<dbReference type="InterPro" id="IPR036640">
    <property type="entry name" value="ABC1_TM_sf"/>
</dbReference>
<dbReference type="InterPro" id="IPR027417">
    <property type="entry name" value="P-loop_NTPase"/>
</dbReference>
<keyword evidence="4 10" id="KW-0067">ATP-binding</keyword>
<sequence>MKQKRNITGIKSFKIMIQPFLPSKWLIALALTLVLLQTCLSLIIPLMAKGFIDGLSSYTSIDIQTVILLSGVFLTQLISSSCSIYVMNYIGQYVVLSLRRHTWDKILRLPISYFDQHSSGSVMSRITNDTLIIKDFISSQLIPFISGLVSILGSIALLLFIDWKMTCLMLLIVPTVILVMIPLGKSMYKISKGLQDETASFQGDLGRVLTNIRLVKSFLAENQERATGLKRMQKLFHFGLKEGKIMAIIQPVTMSLMLLVLVVLFGYGSFRVSEGTLSAGSLVAIIFYMFQIATPFSQLTSFFAEFQKALGACERINYIRSTEPEINTLQLAESVETRNTLTFRNVFFSYLEDEPILHSINFQAEIGKVTAFIGPSGAGKTTIFSLIERFYQPNEGTITYKGNPIHSIPLSEWRHKIAYVSQDAPIMSGSIRSNLTYGLDNCSEDVIARAVTDANLESFIYSLPKRFDTEVGEHGIRLSGGQKQRLAIARAMIRDPEILLLDEATAHLDSNSEKLVQEALYRLMDGRTTIIIAHRLSTVIHADQLVVIENGTVTGKGVHQKLIEDHPFYQKLYEQQMPNERASYTIS</sequence>
<dbReference type="PANTHER" id="PTHR43394">
    <property type="entry name" value="ATP-DEPENDENT PERMEASE MDL1, MITOCHONDRIAL"/>
    <property type="match status" value="1"/>
</dbReference>
<dbReference type="PROSITE" id="PS00211">
    <property type="entry name" value="ABC_TRANSPORTER_1"/>
    <property type="match status" value="1"/>
</dbReference>
<feature type="domain" description="ABC transmembrane type-1" evidence="9">
    <location>
        <begin position="28"/>
        <end position="308"/>
    </location>
</feature>
<keyword evidence="3" id="KW-0547">Nucleotide-binding</keyword>
<evidence type="ECO:0000256" key="1">
    <source>
        <dbReference type="ARBA" id="ARBA00004651"/>
    </source>
</evidence>
<organism evidence="10 11">
    <name type="scientific">Gracilibacillus caseinilyticus</name>
    <dbReference type="NCBI Taxonomy" id="2932256"/>
    <lineage>
        <taxon>Bacteria</taxon>
        <taxon>Bacillati</taxon>
        <taxon>Bacillota</taxon>
        <taxon>Bacilli</taxon>
        <taxon>Bacillales</taxon>
        <taxon>Bacillaceae</taxon>
        <taxon>Gracilibacillus</taxon>
    </lineage>
</organism>
<dbReference type="SUPFAM" id="SSF90123">
    <property type="entry name" value="ABC transporter transmembrane region"/>
    <property type="match status" value="1"/>
</dbReference>
<dbReference type="InterPro" id="IPR003593">
    <property type="entry name" value="AAA+_ATPase"/>
</dbReference>
<feature type="transmembrane region" description="Helical" evidence="7">
    <location>
        <begin position="167"/>
        <end position="184"/>
    </location>
</feature>
<feature type="domain" description="ABC transporter" evidence="8">
    <location>
        <begin position="341"/>
        <end position="575"/>
    </location>
</feature>
<feature type="transmembrane region" description="Helical" evidence="7">
    <location>
        <begin position="276"/>
        <end position="293"/>
    </location>
</feature>
<dbReference type="Pfam" id="PF00005">
    <property type="entry name" value="ABC_tran"/>
    <property type="match status" value="1"/>
</dbReference>
<protein>
    <submittedName>
        <fullName evidence="10">ABC transporter ATP-binding protein/permease</fullName>
    </submittedName>
</protein>
<dbReference type="InterPro" id="IPR011527">
    <property type="entry name" value="ABC1_TM_dom"/>
</dbReference>
<dbReference type="Gene3D" id="1.20.1560.10">
    <property type="entry name" value="ABC transporter type 1, transmembrane domain"/>
    <property type="match status" value="1"/>
</dbReference>
<dbReference type="Pfam" id="PF00664">
    <property type="entry name" value="ABC_membrane"/>
    <property type="match status" value="1"/>
</dbReference>
<dbReference type="CDD" id="cd18551">
    <property type="entry name" value="ABC_6TM_LmrA_like"/>
    <property type="match status" value="1"/>
</dbReference>
<evidence type="ECO:0000256" key="6">
    <source>
        <dbReference type="ARBA" id="ARBA00023136"/>
    </source>
</evidence>
<gene>
    <name evidence="10" type="ORF">MUN88_06705</name>
</gene>
<dbReference type="Proteomes" id="UP000831782">
    <property type="component" value="Chromosome"/>
</dbReference>
<dbReference type="PROSITE" id="PS50929">
    <property type="entry name" value="ABC_TM1F"/>
    <property type="match status" value="1"/>
</dbReference>
<dbReference type="Gene3D" id="3.40.50.300">
    <property type="entry name" value="P-loop containing nucleotide triphosphate hydrolases"/>
    <property type="match status" value="1"/>
</dbReference>
<keyword evidence="6 7" id="KW-0472">Membrane</keyword>
<dbReference type="InterPro" id="IPR017871">
    <property type="entry name" value="ABC_transporter-like_CS"/>
</dbReference>
<evidence type="ECO:0000256" key="4">
    <source>
        <dbReference type="ARBA" id="ARBA00022840"/>
    </source>
</evidence>
<comment type="subcellular location">
    <subcellularLocation>
        <location evidence="1">Cell membrane</location>
        <topology evidence="1">Multi-pass membrane protein</topology>
    </subcellularLocation>
</comment>
<dbReference type="InterPro" id="IPR003439">
    <property type="entry name" value="ABC_transporter-like_ATP-bd"/>
</dbReference>
<evidence type="ECO:0000259" key="9">
    <source>
        <dbReference type="PROSITE" id="PS50929"/>
    </source>
</evidence>
<keyword evidence="5 7" id="KW-1133">Transmembrane helix</keyword>
<evidence type="ECO:0000256" key="2">
    <source>
        <dbReference type="ARBA" id="ARBA00022692"/>
    </source>
</evidence>
<evidence type="ECO:0000256" key="3">
    <source>
        <dbReference type="ARBA" id="ARBA00022741"/>
    </source>
</evidence>
<dbReference type="SMART" id="SM00382">
    <property type="entry name" value="AAA"/>
    <property type="match status" value="1"/>
</dbReference>
<reference evidence="10 11" key="1">
    <citation type="submission" date="2022-04" db="EMBL/GenBank/DDBJ databases">
        <title>Gracilibacillus sp. isolated from saltern.</title>
        <authorList>
            <person name="Won M."/>
            <person name="Lee C.-M."/>
            <person name="Woen H.-Y."/>
            <person name="Kwon S.-W."/>
        </authorList>
    </citation>
    <scope>NUCLEOTIDE SEQUENCE [LARGE SCALE GENOMIC DNA]</scope>
    <source>
        <strain evidence="10 11">SSWR10-1</strain>
    </source>
</reference>
<dbReference type="SUPFAM" id="SSF52540">
    <property type="entry name" value="P-loop containing nucleoside triphosphate hydrolases"/>
    <property type="match status" value="1"/>
</dbReference>
<evidence type="ECO:0000259" key="8">
    <source>
        <dbReference type="PROSITE" id="PS50893"/>
    </source>
</evidence>
<accession>A0ABY4F1H5</accession>
<dbReference type="PROSITE" id="PS50893">
    <property type="entry name" value="ABC_TRANSPORTER_2"/>
    <property type="match status" value="1"/>
</dbReference>
<dbReference type="EMBL" id="CP095072">
    <property type="protein sequence ID" value="UOQ50526.1"/>
    <property type="molecule type" value="Genomic_DNA"/>
</dbReference>
<proteinExistence type="predicted"/>
<dbReference type="PANTHER" id="PTHR43394:SF1">
    <property type="entry name" value="ATP-BINDING CASSETTE SUB-FAMILY B MEMBER 10, MITOCHONDRIAL"/>
    <property type="match status" value="1"/>
</dbReference>
<feature type="transmembrane region" description="Helical" evidence="7">
    <location>
        <begin position="141"/>
        <end position="161"/>
    </location>
</feature>
<keyword evidence="2 7" id="KW-0812">Transmembrane</keyword>
<name>A0ABY4F1H5_9BACI</name>
<dbReference type="InterPro" id="IPR039421">
    <property type="entry name" value="Type_1_exporter"/>
</dbReference>
<keyword evidence="11" id="KW-1185">Reference proteome</keyword>
<evidence type="ECO:0000313" key="11">
    <source>
        <dbReference type="Proteomes" id="UP000831782"/>
    </source>
</evidence>
<evidence type="ECO:0000313" key="10">
    <source>
        <dbReference type="EMBL" id="UOQ50526.1"/>
    </source>
</evidence>
<feature type="transmembrane region" description="Helical" evidence="7">
    <location>
        <begin position="245"/>
        <end position="270"/>
    </location>
</feature>
<evidence type="ECO:0000256" key="5">
    <source>
        <dbReference type="ARBA" id="ARBA00022989"/>
    </source>
</evidence>
<dbReference type="GO" id="GO:0005524">
    <property type="term" value="F:ATP binding"/>
    <property type="evidence" value="ECO:0007669"/>
    <property type="project" value="UniProtKB-KW"/>
</dbReference>
<evidence type="ECO:0000256" key="7">
    <source>
        <dbReference type="SAM" id="Phobius"/>
    </source>
</evidence>